<protein>
    <submittedName>
        <fullName evidence="3">Uncharacterized protein</fullName>
    </submittedName>
</protein>
<evidence type="ECO:0000256" key="1">
    <source>
        <dbReference type="SAM" id="MobiDB-lite"/>
    </source>
</evidence>
<dbReference type="Proteomes" id="UP000695562">
    <property type="component" value="Unassembled WGS sequence"/>
</dbReference>
<feature type="transmembrane region" description="Helical" evidence="2">
    <location>
        <begin position="1460"/>
        <end position="1480"/>
    </location>
</feature>
<organism evidence="3 4">
    <name type="scientific">Polysphondylium violaceum</name>
    <dbReference type="NCBI Taxonomy" id="133409"/>
    <lineage>
        <taxon>Eukaryota</taxon>
        <taxon>Amoebozoa</taxon>
        <taxon>Evosea</taxon>
        <taxon>Eumycetozoa</taxon>
        <taxon>Dictyostelia</taxon>
        <taxon>Dictyosteliales</taxon>
        <taxon>Dictyosteliaceae</taxon>
        <taxon>Polysphondylium</taxon>
    </lineage>
</organism>
<feature type="compositionally biased region" description="Low complexity" evidence="1">
    <location>
        <begin position="1597"/>
        <end position="1618"/>
    </location>
</feature>
<dbReference type="EMBL" id="AJWJ01000011">
    <property type="protein sequence ID" value="KAF2078109.1"/>
    <property type="molecule type" value="Genomic_DNA"/>
</dbReference>
<keyword evidence="2" id="KW-0812">Transmembrane</keyword>
<comment type="caution">
    <text evidence="3">The sequence shown here is derived from an EMBL/GenBank/DDBJ whole genome shotgun (WGS) entry which is preliminary data.</text>
</comment>
<keyword evidence="2" id="KW-1133">Transmembrane helix</keyword>
<keyword evidence="2" id="KW-0472">Membrane</keyword>
<name>A0A8J4Q3D3_9MYCE</name>
<evidence type="ECO:0000313" key="4">
    <source>
        <dbReference type="Proteomes" id="UP000695562"/>
    </source>
</evidence>
<accession>A0A8J4Q3D3</accession>
<evidence type="ECO:0000256" key="2">
    <source>
        <dbReference type="SAM" id="Phobius"/>
    </source>
</evidence>
<feature type="region of interest" description="Disordered" evidence="1">
    <location>
        <begin position="1560"/>
        <end position="1632"/>
    </location>
</feature>
<gene>
    <name evidence="3" type="ORF">CYY_000580</name>
</gene>
<evidence type="ECO:0000313" key="3">
    <source>
        <dbReference type="EMBL" id="KAF2078109.1"/>
    </source>
</evidence>
<dbReference type="OrthoDB" id="10492359at2759"/>
<sequence>MIKVLVFVFVFILFNNVVIIDSLSFNKTLVMDQGCFQSSVSPNSGYMIPDRSKFELTVTLNTNISTFWFHNVDYQSISDQELLLYLNTPYPIFYLYNKETGLDHLPSIAASKGTTYKITLTFTNLPISKNLVFIQDLGLLFNQHSLGPKATISYSTNNMVPPQPTIHPNSLDNCPIIKNIDKSWSIEQPSNMQIYPTIGVNVLECTSSTTNICSSNEKYYYDISFPLSLAKGNIQALVPSFLYQAYRYEFKETKITVGAQSDSQIHLPLEFDRYYSMVSETMMLSKNMSPVESVIKSNPIFISESQVNKVIQDYRSNVYDKVYFTNTNLGFTDQSQQFIIDANTNYQHIINNYQDVYLVFVKNNVGKIYLGVGDKGIARFYLNIVDCPNQSKRNVYTVDAPSSTKHIFLALSVYKGYMLSSLPFIIRNFDVSISNTMMSFHLNHTGTENSVVQQKDSVAISLEFNTQASQYATMVSNSKYLYDININNNREKMESSILLPNSWFGTAFDKIGVELDDLVGQSDFCLKEFGTNIRNQIQHALSDGGYSLDRVLPYYGLVSGLNRIELKSNNVIEMKSKSDYAKVRITTSKPQLKEPVIHAADVEFTLLPGGAGSPCDGRVQVDIRNSGDTKGLVNFQLDCQHDVFIEMINYVAEIGPSDKGSFFTKVFISKYYPTPIQCKVSMWIIGLPLWSDVGKALEKNITFSPYTGCNIPDPCLGVDSEPVLSPTSSSSISSPVSQGHFLNSYTLTTLVQNIGDSNADFQVGVTCLGQQVLYSVLKQNIEKKVNGKQGVEFVHTLYIESLAVDGVLLTCDVDIHLYKPNACWQQQDLQKKQYQLVIPVPYDLCVINSQQQAYIQYSLFNYSHGYANAFFSFNSYSWSISSDQTSYTSIVHHPLQITPNKANQEYIKSNMTAMNIIYRSNLLLQVNNGGNVQGEFTITIDQCSSHLLLLTPTTQTGIINGGAKSLYAVSLVGYATNDEYHYDFCKLKIAITNNTCFDNVGKYHEQDIYVYPHYDACAGNWLEPSLYVSTKEPPPSTANIDIIQDEWRPINKSVFYKDVSFPVRNADYGKGTALSNLVCSGMNTVVVKTSEKSSCFLEPLSSCYHTFRILSDASASQEPLESISCTLDIWFDRSVDTCWSDIGKHVTQVLQITKTVDPCLSFKEPFISTNPIQQLSLNQWAMIEDLVTTKMDYWNTSSPRPVYYKAVKTIQVLNTGDTNATVDSIISILSPTVKLVLDESIPRCIIQAHSYCDLKLTFTTRDVNQELLVNMSRVELLVVDPMICWSGLDKHKEITIQSHLPGPPCAHTLDTPQPWLLYQAEYVGLNQTYFLESDNPLNIDVSPWRDGRVNVSGKVINRGTSGAIIIFDIVCKSNIASKTANTLLVTFIDADKYGYFNLELMLNADQLSLSSSPIIPCVVSATINKQYCWSTFGKSIYQKIPIFPPSLFLSDSSKDKTRDILLGILIPLSLLLIGLLLFYFRKLIPFNLLKLKKKEKKVPMITPQVDSLDPKNEIESFENFEPAEIKESVVVKDVVEEQVKEIPETPVQDMQPETNTERFNRELEQRENNNNIISRRNSIGEIQHQSNPDTLPLIIKNNNEINNDNNNNNSGNEENSNNTRRRRSSLGNITRSRGFTNVGNIIVYVDARSPDMAGKRNK</sequence>
<keyword evidence="4" id="KW-1185">Reference proteome</keyword>
<feature type="compositionally biased region" description="Low complexity" evidence="1">
    <location>
        <begin position="1568"/>
        <end position="1579"/>
    </location>
</feature>
<proteinExistence type="predicted"/>
<reference evidence="3" key="1">
    <citation type="submission" date="2020-01" db="EMBL/GenBank/DDBJ databases">
        <title>Development of genomics and gene disruption for Polysphondylium violaceum indicates a role for the polyketide synthase stlB in stalk morphogenesis.</title>
        <authorList>
            <person name="Narita B."/>
            <person name="Kawabe Y."/>
            <person name="Kin K."/>
            <person name="Saito T."/>
            <person name="Gibbs R."/>
            <person name="Kuspa A."/>
            <person name="Muzny D."/>
            <person name="Queller D."/>
            <person name="Richards S."/>
            <person name="Strassman J."/>
            <person name="Sucgang R."/>
            <person name="Worley K."/>
            <person name="Schaap P."/>
        </authorList>
    </citation>
    <scope>NUCLEOTIDE SEQUENCE</scope>
    <source>
        <strain evidence="3">QSvi11</strain>
    </source>
</reference>